<accession>A0AAW0BS30</accession>
<keyword evidence="3" id="KW-1185">Reference proteome</keyword>
<dbReference type="Proteomes" id="UP001362999">
    <property type="component" value="Unassembled WGS sequence"/>
</dbReference>
<dbReference type="AlphaFoldDB" id="A0AAW0BS30"/>
<proteinExistence type="predicted"/>
<dbReference type="EMBL" id="JAWWNJ010000078">
    <property type="protein sequence ID" value="KAK7005550.1"/>
    <property type="molecule type" value="Genomic_DNA"/>
</dbReference>
<comment type="caution">
    <text evidence="2">The sequence shown here is derived from an EMBL/GenBank/DDBJ whole genome shotgun (WGS) entry which is preliminary data.</text>
</comment>
<evidence type="ECO:0008006" key="4">
    <source>
        <dbReference type="Google" id="ProtNLM"/>
    </source>
</evidence>
<gene>
    <name evidence="2" type="ORF">R3P38DRAFT_2933871</name>
    <name evidence="1" type="ORF">R3P38DRAFT_3041941</name>
</gene>
<organism evidence="2 3">
    <name type="scientific">Favolaschia claudopus</name>
    <dbReference type="NCBI Taxonomy" id="2862362"/>
    <lineage>
        <taxon>Eukaryota</taxon>
        <taxon>Fungi</taxon>
        <taxon>Dikarya</taxon>
        <taxon>Basidiomycota</taxon>
        <taxon>Agaricomycotina</taxon>
        <taxon>Agaricomycetes</taxon>
        <taxon>Agaricomycetidae</taxon>
        <taxon>Agaricales</taxon>
        <taxon>Marasmiineae</taxon>
        <taxon>Mycenaceae</taxon>
        <taxon>Favolaschia</taxon>
    </lineage>
</organism>
<protein>
    <recommendedName>
        <fullName evidence="4">Ubiquitin-like protease family profile domain-containing protein</fullName>
    </recommendedName>
</protein>
<evidence type="ECO:0000313" key="3">
    <source>
        <dbReference type="Proteomes" id="UP001362999"/>
    </source>
</evidence>
<evidence type="ECO:0000313" key="2">
    <source>
        <dbReference type="EMBL" id="KAK7029068.1"/>
    </source>
</evidence>
<dbReference type="InterPro" id="IPR038765">
    <property type="entry name" value="Papain-like_cys_pep_sf"/>
</dbReference>
<sequence length="112" mass="12518">MLTAQIVASNSFGSSECRWLPRTVRLGTIANPSENHWVALTVDGEKGMVGYGDGFGKKVPDILRQHVDWWLFEHLGVTFKWKNLPTTKQTDAHSCGLIAYFALLWNGSINGR</sequence>
<evidence type="ECO:0000313" key="1">
    <source>
        <dbReference type="EMBL" id="KAK7005550.1"/>
    </source>
</evidence>
<reference evidence="2 3" key="1">
    <citation type="journal article" date="2024" name="J Genomics">
        <title>Draft genome sequencing and assembly of Favolaschia claudopus CIRM-BRFM 2984 isolated from oak limbs.</title>
        <authorList>
            <person name="Navarro D."/>
            <person name="Drula E."/>
            <person name="Chaduli D."/>
            <person name="Cazenave R."/>
            <person name="Ahrendt S."/>
            <person name="Wang J."/>
            <person name="Lipzen A."/>
            <person name="Daum C."/>
            <person name="Barry K."/>
            <person name="Grigoriev I.V."/>
            <person name="Favel A."/>
            <person name="Rosso M.N."/>
            <person name="Martin F."/>
        </authorList>
    </citation>
    <scope>NUCLEOTIDE SEQUENCE [LARGE SCALE GENOMIC DNA]</scope>
    <source>
        <strain evidence="2 3">CIRM-BRFM 2984</strain>
    </source>
</reference>
<dbReference type="SUPFAM" id="SSF54001">
    <property type="entry name" value="Cysteine proteinases"/>
    <property type="match status" value="1"/>
</dbReference>
<name>A0AAW0BS30_9AGAR</name>
<dbReference type="EMBL" id="JAWWNJ010000027">
    <property type="protein sequence ID" value="KAK7029068.1"/>
    <property type="molecule type" value="Genomic_DNA"/>
</dbReference>